<evidence type="ECO:0000313" key="2">
    <source>
        <dbReference type="Proteomes" id="UP000008851"/>
    </source>
</evidence>
<proteinExistence type="predicted"/>
<protein>
    <submittedName>
        <fullName evidence="1">Uncharacterized protein</fullName>
    </submittedName>
</protein>
<gene>
    <name evidence="1" type="ORF">XOC_4047a</name>
</gene>
<name>G7TIM1_XANOB</name>
<evidence type="ECO:0000313" key="1">
    <source>
        <dbReference type="EMBL" id="AEQ98134.1"/>
    </source>
</evidence>
<reference evidence="1 2" key="1">
    <citation type="journal article" date="2011" name="J. Bacteriol.">
        <title>Two new complete genome sequences offer insight into host and tissue specificity of plant pathogenic Xanthomonas spp.</title>
        <authorList>
            <person name="Bogdanove A.J."/>
            <person name="Koebnik R."/>
            <person name="Lu H."/>
            <person name="Furutani A."/>
            <person name="Angiuoli S.V."/>
            <person name="Patil P.B."/>
            <person name="Van Sluys M.A."/>
            <person name="Ryan R.P."/>
            <person name="Meyer D.F."/>
            <person name="Han S.W."/>
            <person name="Aparna G."/>
            <person name="Rajaram M."/>
            <person name="Delcher A.L."/>
            <person name="Phillippy A.M."/>
            <person name="Puiu D."/>
            <person name="Schatz M.C."/>
            <person name="Shumway M."/>
            <person name="Sommer D.D."/>
            <person name="Trapnell C."/>
            <person name="Benahmed F."/>
            <person name="Dimitrov G."/>
            <person name="Madupu R."/>
            <person name="Radune D."/>
            <person name="Sullivan S."/>
            <person name="Jha G."/>
            <person name="Ishihara H."/>
            <person name="Lee S.W."/>
            <person name="Pandey A."/>
            <person name="Sharma V."/>
            <person name="Sriariyanun M."/>
            <person name="Szurek B."/>
            <person name="Vera-Cruz C.M."/>
            <person name="Dorman K.S."/>
            <person name="Ronald P.C."/>
            <person name="Verdier V."/>
            <person name="Dow J.M."/>
            <person name="Sonti R.V."/>
            <person name="Tsuge S."/>
            <person name="Brendel V.P."/>
            <person name="Rabinowicz P.D."/>
            <person name="Leach J.E."/>
            <person name="White F.F."/>
            <person name="Salzberg S.L."/>
        </authorList>
    </citation>
    <scope>NUCLEOTIDE SEQUENCE [LARGE SCALE GENOMIC DNA]</scope>
    <source>
        <strain evidence="1 2">BLS256</strain>
    </source>
</reference>
<dbReference type="HOGENOM" id="CLU_2327449_0_0_6"/>
<dbReference type="Proteomes" id="UP000008851">
    <property type="component" value="Chromosome"/>
</dbReference>
<sequence length="117" mass="13394">MVGRASCSQRANLIERGKAMKTLTGADALEFHKKLKERNKALHASDLELALVHADAVGKERFDLEELEKICDTSDAGRLTDAKERNDIYERMYYVEYPNVMTLKEFAHIVETLFSWS</sequence>
<dbReference type="eggNOG" id="ENOG50346QD">
    <property type="taxonomic scope" value="Bacteria"/>
</dbReference>
<dbReference type="AlphaFoldDB" id="G7TIM1"/>
<accession>G7TIM1</accession>
<organism evidence="1 2">
    <name type="scientific">Xanthomonas oryzae pv. oryzicola (strain BLS256)</name>
    <dbReference type="NCBI Taxonomy" id="383407"/>
    <lineage>
        <taxon>Bacteria</taxon>
        <taxon>Pseudomonadati</taxon>
        <taxon>Pseudomonadota</taxon>
        <taxon>Gammaproteobacteria</taxon>
        <taxon>Lysobacterales</taxon>
        <taxon>Lysobacteraceae</taxon>
        <taxon>Xanthomonas</taxon>
    </lineage>
</organism>
<dbReference type="EMBL" id="CP003057">
    <property type="protein sequence ID" value="AEQ98134.1"/>
    <property type="molecule type" value="Genomic_DNA"/>
</dbReference>
<dbReference type="KEGG" id="xor:XOC_4047a"/>
<dbReference type="CDD" id="cd21418">
    <property type="entry name" value="Arc1"/>
    <property type="match status" value="1"/>
</dbReference>